<keyword evidence="1" id="KW-0808">Transferase</keyword>
<name>A0A2I0HV53_PUNGR</name>
<dbReference type="AlphaFoldDB" id="A0A2I0HV53"/>
<accession>A0A2I0HV53</accession>
<organism evidence="2 3">
    <name type="scientific">Punica granatum</name>
    <name type="common">Pomegranate</name>
    <dbReference type="NCBI Taxonomy" id="22663"/>
    <lineage>
        <taxon>Eukaryota</taxon>
        <taxon>Viridiplantae</taxon>
        <taxon>Streptophyta</taxon>
        <taxon>Embryophyta</taxon>
        <taxon>Tracheophyta</taxon>
        <taxon>Spermatophyta</taxon>
        <taxon>Magnoliopsida</taxon>
        <taxon>eudicotyledons</taxon>
        <taxon>Gunneridae</taxon>
        <taxon>Pentapetalae</taxon>
        <taxon>rosids</taxon>
        <taxon>malvids</taxon>
        <taxon>Myrtales</taxon>
        <taxon>Lythraceae</taxon>
        <taxon>Punica</taxon>
    </lineage>
</organism>
<reference evidence="2 3" key="1">
    <citation type="submission" date="2017-11" db="EMBL/GenBank/DDBJ databases">
        <title>De-novo sequencing of pomegranate (Punica granatum L.) genome.</title>
        <authorList>
            <person name="Akparov Z."/>
            <person name="Amiraslanov A."/>
            <person name="Hajiyeva S."/>
            <person name="Abbasov M."/>
            <person name="Kaur K."/>
            <person name="Hamwieh A."/>
            <person name="Solovyev V."/>
            <person name="Salamov A."/>
            <person name="Braich B."/>
            <person name="Kosarev P."/>
            <person name="Mahmoud A."/>
            <person name="Hajiyev E."/>
            <person name="Babayeva S."/>
            <person name="Izzatullayeva V."/>
            <person name="Mammadov A."/>
            <person name="Mammadov A."/>
            <person name="Sharifova S."/>
            <person name="Ojaghi J."/>
            <person name="Eynullazada K."/>
            <person name="Bayramov B."/>
            <person name="Abdulazimova A."/>
            <person name="Shahmuradov I."/>
        </authorList>
    </citation>
    <scope>NUCLEOTIDE SEQUENCE [LARGE SCALE GENOMIC DNA]</scope>
    <source>
        <strain evidence="3">cv. AG2017</strain>
        <tissue evidence="2">Leaf</tissue>
    </source>
</reference>
<dbReference type="GO" id="GO:0008194">
    <property type="term" value="F:UDP-glycosyltransferase activity"/>
    <property type="evidence" value="ECO:0007669"/>
    <property type="project" value="InterPro"/>
</dbReference>
<comment type="caution">
    <text evidence="2">The sequence shown here is derived from an EMBL/GenBank/DDBJ whole genome shotgun (WGS) entry which is preliminary data.</text>
</comment>
<dbReference type="PANTHER" id="PTHR48045">
    <property type="entry name" value="UDP-GLYCOSYLTRANSFERASE 72B1"/>
    <property type="match status" value="1"/>
</dbReference>
<evidence type="ECO:0000256" key="1">
    <source>
        <dbReference type="ARBA" id="ARBA00022679"/>
    </source>
</evidence>
<evidence type="ECO:0000313" key="2">
    <source>
        <dbReference type="EMBL" id="PKI35156.1"/>
    </source>
</evidence>
<evidence type="ECO:0000313" key="3">
    <source>
        <dbReference type="Proteomes" id="UP000233551"/>
    </source>
</evidence>
<evidence type="ECO:0008006" key="4">
    <source>
        <dbReference type="Google" id="ProtNLM"/>
    </source>
</evidence>
<dbReference type="InterPro" id="IPR002213">
    <property type="entry name" value="UDP_glucos_trans"/>
</dbReference>
<dbReference type="Gene3D" id="3.40.50.2000">
    <property type="entry name" value="Glycogen Phosphorylase B"/>
    <property type="match status" value="2"/>
</dbReference>
<dbReference type="FunFam" id="3.40.50.2000:FF:000138">
    <property type="entry name" value="Glycosyltransferase"/>
    <property type="match status" value="1"/>
</dbReference>
<dbReference type="SUPFAM" id="SSF53756">
    <property type="entry name" value="UDP-Glycosyltransferase/glycogen phosphorylase"/>
    <property type="match status" value="1"/>
</dbReference>
<dbReference type="EMBL" id="PGOL01005439">
    <property type="protein sequence ID" value="PKI35156.1"/>
    <property type="molecule type" value="Genomic_DNA"/>
</dbReference>
<proteinExistence type="predicted"/>
<dbReference type="PANTHER" id="PTHR48045:SF22">
    <property type="entry name" value="UDP-GLUCURONOSYL_UDP-GLUCOSYLTRANSFERASE"/>
    <property type="match status" value="1"/>
</dbReference>
<protein>
    <recommendedName>
        <fullName evidence="4">UDP-glycosyltransferases domain-containing protein</fullName>
    </recommendedName>
</protein>
<sequence>MNACIENREECVDHIPGIPSALVADFPKSRSEQVLQRIQEMLTWVTKAQCILFPSVYELERQAIDALKAEFSFPIYSIGPAIPCLKRGRANAGMDYMQWLDKQPGDSVLYVSHGSFLSASGEEMDELAAGLRESQVRFLWVAREESPRVKESSGELGMVVPWCDQLKVLSHTSVGGFWTHCGWNSIKEGISSGVPFLTFPFVMDQIPNSKLVVEDCKIGWRVRDKTRQSIADLVCRFMDPQNVESKEMRRRAKQLQEICQISGREGGSSETNTNAFIDHIFKISQQGCRIGL</sequence>
<dbReference type="CDD" id="cd03784">
    <property type="entry name" value="GT1_Gtf-like"/>
    <property type="match status" value="1"/>
</dbReference>
<dbReference type="Pfam" id="PF00201">
    <property type="entry name" value="UDPGT"/>
    <property type="match status" value="1"/>
</dbReference>
<gene>
    <name evidence="2" type="ORF">CRG98_044431</name>
</gene>
<keyword evidence="3" id="KW-1185">Reference proteome</keyword>
<dbReference type="Proteomes" id="UP000233551">
    <property type="component" value="Unassembled WGS sequence"/>
</dbReference>